<dbReference type="AlphaFoldDB" id="C6SBY2"/>
<organism evidence="1">
    <name type="scientific">Neisseria meningitidis alpha153</name>
    <dbReference type="NCBI Taxonomy" id="663926"/>
    <lineage>
        <taxon>Bacteria</taxon>
        <taxon>Pseudomonadati</taxon>
        <taxon>Pseudomonadota</taxon>
        <taxon>Betaproteobacteria</taxon>
        <taxon>Neisseriales</taxon>
        <taxon>Neisseriaceae</taxon>
        <taxon>Neisseria</taxon>
    </lineage>
</organism>
<sequence length="50" mass="5663">MLIHYICFGKSEMVAGAAISYHYYFFCLYNFKGIGGFYESCPILAIPVRG</sequence>
<name>C6SBY2_NEIME</name>
<accession>C6SBY2</accession>
<dbReference type="EMBL" id="AM889137">
    <property type="protein sequence ID" value="CBA05433.1"/>
    <property type="molecule type" value="Genomic_DNA"/>
</dbReference>
<reference evidence="1" key="1">
    <citation type="journal article" date="2008" name="Proc. Natl. Acad. Sci. U.S.A.">
        <title>Whole-genome comparison of disease and carriage strains provides insights into virulence evolution in Neisseria meningitidis.</title>
        <authorList>
            <person name="Schoen C."/>
            <person name="Blom J."/>
            <person name="Claus H."/>
            <person name="Schramm-Glueck A."/>
            <person name="Brandt P."/>
            <person name="Mueller T."/>
            <person name="Goesmann A."/>
            <person name="Joseph B."/>
            <person name="Konietzny S."/>
            <person name="Kurzai O."/>
            <person name="Schmitt C."/>
            <person name="Friedrich T."/>
            <person name="Linke B."/>
            <person name="Vogel U."/>
            <person name="Frosch M."/>
        </authorList>
    </citation>
    <scope>NUCLEOTIDE SEQUENCE</scope>
    <source>
        <strain evidence="1">Alpha153</strain>
    </source>
</reference>
<proteinExistence type="predicted"/>
<protein>
    <submittedName>
        <fullName evidence="1">Uncharacterized protein</fullName>
    </submittedName>
</protein>
<gene>
    <name evidence="1" type="ORF">NME_0796</name>
</gene>
<evidence type="ECO:0000313" key="1">
    <source>
        <dbReference type="EMBL" id="CBA05433.1"/>
    </source>
</evidence>